<evidence type="ECO:0000313" key="3">
    <source>
        <dbReference type="EMBL" id="NML44621.1"/>
    </source>
</evidence>
<dbReference type="Proteomes" id="UP000541185">
    <property type="component" value="Unassembled WGS sequence"/>
</dbReference>
<accession>A0A848H516</accession>
<feature type="signal peptide" evidence="2">
    <location>
        <begin position="1"/>
        <end position="23"/>
    </location>
</feature>
<feature type="transmembrane region" description="Helical" evidence="1">
    <location>
        <begin position="111"/>
        <end position="134"/>
    </location>
</feature>
<protein>
    <recommendedName>
        <fullName evidence="5">Fenitrothion hydrolase</fullName>
    </recommendedName>
</protein>
<comment type="caution">
    <text evidence="3">The sequence shown here is derived from an EMBL/GenBank/DDBJ whole genome shotgun (WGS) entry which is preliminary data.</text>
</comment>
<keyword evidence="1" id="KW-1133">Transmembrane helix</keyword>
<reference evidence="3 4" key="1">
    <citation type="submission" date="2020-04" db="EMBL/GenBank/DDBJ databases">
        <title>Ramlibacter sp. G-1-2-2 isolated from soil.</title>
        <authorList>
            <person name="Dahal R.H."/>
        </authorList>
    </citation>
    <scope>NUCLEOTIDE SEQUENCE [LARGE SCALE GENOMIC DNA]</scope>
    <source>
        <strain evidence="3 4">G-1-2-2</strain>
    </source>
</reference>
<feature type="transmembrane region" description="Helical" evidence="1">
    <location>
        <begin position="242"/>
        <end position="264"/>
    </location>
</feature>
<feature type="transmembrane region" description="Helical" evidence="1">
    <location>
        <begin position="77"/>
        <end position="99"/>
    </location>
</feature>
<feature type="transmembrane region" description="Helical" evidence="1">
    <location>
        <begin position="155"/>
        <end position="180"/>
    </location>
</feature>
<keyword evidence="1" id="KW-0812">Transmembrane</keyword>
<name>A0A848H516_9BURK</name>
<feature type="transmembrane region" description="Helical" evidence="1">
    <location>
        <begin position="417"/>
        <end position="442"/>
    </location>
</feature>
<evidence type="ECO:0000256" key="2">
    <source>
        <dbReference type="SAM" id="SignalP"/>
    </source>
</evidence>
<feature type="chain" id="PRO_5033004935" description="Fenitrothion hydrolase" evidence="2">
    <location>
        <begin position="24"/>
        <end position="445"/>
    </location>
</feature>
<feature type="transmembrane region" description="Helical" evidence="1">
    <location>
        <begin position="384"/>
        <end position="405"/>
    </location>
</feature>
<keyword evidence="1" id="KW-0472">Membrane</keyword>
<feature type="transmembrane region" description="Helical" evidence="1">
    <location>
        <begin position="284"/>
        <end position="305"/>
    </location>
</feature>
<organism evidence="3 4">
    <name type="scientific">Ramlibacter agri</name>
    <dbReference type="NCBI Taxonomy" id="2728837"/>
    <lineage>
        <taxon>Bacteria</taxon>
        <taxon>Pseudomonadati</taxon>
        <taxon>Pseudomonadota</taxon>
        <taxon>Betaproteobacteria</taxon>
        <taxon>Burkholderiales</taxon>
        <taxon>Comamonadaceae</taxon>
        <taxon>Ramlibacter</taxon>
    </lineage>
</organism>
<dbReference type="EMBL" id="JABBFX010000001">
    <property type="protein sequence ID" value="NML44621.1"/>
    <property type="molecule type" value="Genomic_DNA"/>
</dbReference>
<sequence length="445" mass="48173">MTRSRFAFCLALACAAPAAGAHALQDRYDLPLPLSWVVAGAGAVVLLTFVLAAFFARGAADASALRRQRVLRLPQPLLLPLQALSLLLFTVTVAAALWGTQDPLMNLAPTMVWIVAWLGLIFAAAFFVDLWPALDPWRSLHAWLPWRNAGPLRWPRALGCWPAVALLLAWCWLEIVAPIASSPRRMGWLLLAWTVLSLAGMLAFGRRRWQAHADVFALVFATFGRMPPRRLELADPPSAESVAGLVGFVLALLSTVIFDGLHGAPAWLVFEETLRRFSPVTLDVNGHLAGTAGLLLVWLAFVVLFEAAARAASKLAGTGPDLRERLALTLLPIATGYVVAHNFSTFVLQGQRVFALLSDPFGRQWDLFGTASFYPDIAWLDARAIWFIAVTAIVAGHAASIWWSHRVTLAHGVAPRRAALALAPLTALMVGFTAVSLLLLAAGEA</sequence>
<keyword evidence="4" id="KW-1185">Reference proteome</keyword>
<gene>
    <name evidence="3" type="ORF">HHL11_12720</name>
</gene>
<feature type="transmembrane region" description="Helical" evidence="1">
    <location>
        <begin position="186"/>
        <end position="204"/>
    </location>
</feature>
<feature type="transmembrane region" description="Helical" evidence="1">
    <location>
        <begin position="326"/>
        <end position="348"/>
    </location>
</feature>
<proteinExistence type="predicted"/>
<evidence type="ECO:0000256" key="1">
    <source>
        <dbReference type="SAM" id="Phobius"/>
    </source>
</evidence>
<feature type="transmembrane region" description="Helical" evidence="1">
    <location>
        <begin position="33"/>
        <end position="56"/>
    </location>
</feature>
<dbReference type="RefSeq" id="WP_169418736.1">
    <property type="nucleotide sequence ID" value="NZ_JABBFX010000001.1"/>
</dbReference>
<evidence type="ECO:0008006" key="5">
    <source>
        <dbReference type="Google" id="ProtNLM"/>
    </source>
</evidence>
<dbReference type="AlphaFoldDB" id="A0A848H516"/>
<keyword evidence="2" id="KW-0732">Signal</keyword>
<evidence type="ECO:0000313" key="4">
    <source>
        <dbReference type="Proteomes" id="UP000541185"/>
    </source>
</evidence>